<organism evidence="4 5">
    <name type="scientific">Coprinellus micaceus</name>
    <name type="common">Glistening ink-cap mushroom</name>
    <name type="synonym">Coprinus micaceus</name>
    <dbReference type="NCBI Taxonomy" id="71717"/>
    <lineage>
        <taxon>Eukaryota</taxon>
        <taxon>Fungi</taxon>
        <taxon>Dikarya</taxon>
        <taxon>Basidiomycota</taxon>
        <taxon>Agaricomycotina</taxon>
        <taxon>Agaricomycetes</taxon>
        <taxon>Agaricomycetidae</taxon>
        <taxon>Agaricales</taxon>
        <taxon>Agaricineae</taxon>
        <taxon>Psathyrellaceae</taxon>
        <taxon>Coprinellus</taxon>
    </lineage>
</organism>
<evidence type="ECO:0000256" key="3">
    <source>
        <dbReference type="SAM" id="MobiDB-lite"/>
    </source>
</evidence>
<keyword evidence="1 2" id="KW-0238">DNA-binding</keyword>
<dbReference type="Gene3D" id="2.40.50.140">
    <property type="entry name" value="Nucleic acid-binding proteins"/>
    <property type="match status" value="1"/>
</dbReference>
<name>A0A4Y7TP99_COPMI</name>
<dbReference type="InterPro" id="IPR000424">
    <property type="entry name" value="Primosome_PriB/ssb"/>
</dbReference>
<keyword evidence="5" id="KW-1185">Reference proteome</keyword>
<dbReference type="PANTHER" id="PTHR10302">
    <property type="entry name" value="SINGLE-STRANDED DNA-BINDING PROTEIN"/>
    <property type="match status" value="1"/>
</dbReference>
<sequence length="160" mass="18205">MFSAIRASTLRSSPLRSFSTSAARRWDVARLTLVGTLVREPEVRTTRSEKEYVMYTVATNSYPPGPPGEDGRPTSNSTFHRVLSFNEASNRYLQTLKKGTKVMVEADYQVREPEPGADPTSARGQRQIFLKQEFVRVLNPPRHREPEPESHEGINETEHF</sequence>
<dbReference type="PROSITE" id="PS50935">
    <property type="entry name" value="SSB"/>
    <property type="match status" value="1"/>
</dbReference>
<feature type="region of interest" description="Disordered" evidence="3">
    <location>
        <begin position="58"/>
        <end position="77"/>
    </location>
</feature>
<evidence type="ECO:0000313" key="4">
    <source>
        <dbReference type="EMBL" id="TEB35392.1"/>
    </source>
</evidence>
<dbReference type="OrthoDB" id="1078367at2759"/>
<comment type="caution">
    <text evidence="4">The sequence shown here is derived from an EMBL/GenBank/DDBJ whole genome shotgun (WGS) entry which is preliminary data.</text>
</comment>
<dbReference type="InterPro" id="IPR011344">
    <property type="entry name" value="ssDNA-bd"/>
</dbReference>
<feature type="region of interest" description="Disordered" evidence="3">
    <location>
        <begin position="139"/>
        <end position="160"/>
    </location>
</feature>
<dbReference type="STRING" id="71717.A0A4Y7TP99"/>
<dbReference type="EMBL" id="QPFP01000007">
    <property type="protein sequence ID" value="TEB35392.1"/>
    <property type="molecule type" value="Genomic_DNA"/>
</dbReference>
<dbReference type="GO" id="GO:0003697">
    <property type="term" value="F:single-stranded DNA binding"/>
    <property type="evidence" value="ECO:0007669"/>
    <property type="project" value="InterPro"/>
</dbReference>
<dbReference type="GO" id="GO:0042645">
    <property type="term" value="C:mitochondrial nucleoid"/>
    <property type="evidence" value="ECO:0007669"/>
    <property type="project" value="TreeGrafter"/>
</dbReference>
<dbReference type="GO" id="GO:0006264">
    <property type="term" value="P:mitochondrial DNA replication"/>
    <property type="evidence" value="ECO:0007669"/>
    <property type="project" value="TreeGrafter"/>
</dbReference>
<evidence type="ECO:0000256" key="1">
    <source>
        <dbReference type="ARBA" id="ARBA00023125"/>
    </source>
</evidence>
<evidence type="ECO:0008006" key="6">
    <source>
        <dbReference type="Google" id="ProtNLM"/>
    </source>
</evidence>
<dbReference type="Proteomes" id="UP000298030">
    <property type="component" value="Unassembled WGS sequence"/>
</dbReference>
<protein>
    <recommendedName>
        <fullName evidence="6">Nucleic acid-binding protein</fullName>
    </recommendedName>
</protein>
<dbReference type="SUPFAM" id="SSF50249">
    <property type="entry name" value="Nucleic acid-binding proteins"/>
    <property type="match status" value="1"/>
</dbReference>
<dbReference type="AlphaFoldDB" id="A0A4Y7TP99"/>
<feature type="compositionally biased region" description="Basic and acidic residues" evidence="3">
    <location>
        <begin position="142"/>
        <end position="160"/>
    </location>
</feature>
<evidence type="ECO:0000313" key="5">
    <source>
        <dbReference type="Proteomes" id="UP000298030"/>
    </source>
</evidence>
<dbReference type="Pfam" id="PF00436">
    <property type="entry name" value="SSB"/>
    <property type="match status" value="1"/>
</dbReference>
<gene>
    <name evidence="4" type="ORF">FA13DRAFT_1811110</name>
</gene>
<proteinExistence type="predicted"/>
<reference evidence="4 5" key="1">
    <citation type="journal article" date="2019" name="Nat. Ecol. Evol.">
        <title>Megaphylogeny resolves global patterns of mushroom evolution.</title>
        <authorList>
            <person name="Varga T."/>
            <person name="Krizsan K."/>
            <person name="Foldi C."/>
            <person name="Dima B."/>
            <person name="Sanchez-Garcia M."/>
            <person name="Sanchez-Ramirez S."/>
            <person name="Szollosi G.J."/>
            <person name="Szarkandi J.G."/>
            <person name="Papp V."/>
            <person name="Albert L."/>
            <person name="Andreopoulos W."/>
            <person name="Angelini C."/>
            <person name="Antonin V."/>
            <person name="Barry K.W."/>
            <person name="Bougher N.L."/>
            <person name="Buchanan P."/>
            <person name="Buyck B."/>
            <person name="Bense V."/>
            <person name="Catcheside P."/>
            <person name="Chovatia M."/>
            <person name="Cooper J."/>
            <person name="Damon W."/>
            <person name="Desjardin D."/>
            <person name="Finy P."/>
            <person name="Geml J."/>
            <person name="Haridas S."/>
            <person name="Hughes K."/>
            <person name="Justo A."/>
            <person name="Karasinski D."/>
            <person name="Kautmanova I."/>
            <person name="Kiss B."/>
            <person name="Kocsube S."/>
            <person name="Kotiranta H."/>
            <person name="LaButti K.M."/>
            <person name="Lechner B.E."/>
            <person name="Liimatainen K."/>
            <person name="Lipzen A."/>
            <person name="Lukacs Z."/>
            <person name="Mihaltcheva S."/>
            <person name="Morgado L.N."/>
            <person name="Niskanen T."/>
            <person name="Noordeloos M.E."/>
            <person name="Ohm R.A."/>
            <person name="Ortiz-Santana B."/>
            <person name="Ovrebo C."/>
            <person name="Racz N."/>
            <person name="Riley R."/>
            <person name="Savchenko A."/>
            <person name="Shiryaev A."/>
            <person name="Soop K."/>
            <person name="Spirin V."/>
            <person name="Szebenyi C."/>
            <person name="Tomsovsky M."/>
            <person name="Tulloss R.E."/>
            <person name="Uehling J."/>
            <person name="Grigoriev I.V."/>
            <person name="Vagvolgyi C."/>
            <person name="Papp T."/>
            <person name="Martin F.M."/>
            <person name="Miettinen O."/>
            <person name="Hibbett D.S."/>
            <person name="Nagy L.G."/>
        </authorList>
    </citation>
    <scope>NUCLEOTIDE SEQUENCE [LARGE SCALE GENOMIC DNA]</scope>
    <source>
        <strain evidence="4 5">FP101781</strain>
    </source>
</reference>
<evidence type="ECO:0000256" key="2">
    <source>
        <dbReference type="PROSITE-ProRule" id="PRU00252"/>
    </source>
</evidence>
<dbReference type="InterPro" id="IPR012340">
    <property type="entry name" value="NA-bd_OB-fold"/>
</dbReference>
<dbReference type="PANTHER" id="PTHR10302:SF0">
    <property type="entry name" value="SINGLE-STRANDED DNA-BINDING PROTEIN, MITOCHONDRIAL"/>
    <property type="match status" value="1"/>
</dbReference>
<accession>A0A4Y7TP99</accession>
<dbReference type="CDD" id="cd04496">
    <property type="entry name" value="SSB_OBF"/>
    <property type="match status" value="1"/>
</dbReference>